<feature type="domain" description="Reverse transcriptase Ty1/copia-type" evidence="1">
    <location>
        <begin position="1"/>
        <end position="63"/>
    </location>
</feature>
<sequence length="315" mass="36101">MAQPEGFVHAKYPHKVCKLKRSIYGLKQASRSWNLYFQEKVKEFGFSRSKDESCVYVKASGSNVARCKNLAREMFCYKDLGNAISREPGESHWTTVKNILKYLRRNKDVLLVYGGNDKLRVTGYTDASFQTDRDDSRSQSGRVFLLSGEAVTWECSKQDTVADSTCESEYIAASEVVKEVVWFKIFIGAVALTKEPKDHGKSKHIETKYHFVRHKVEETQIVVSRVPTEENLLYPFTKALTRPKHKYHTEAISSLYDISQRICDESLCWRNFRTLPASSEEKIHRVLLYDSVMLWCAPTLTVTGSSTGYVQFVVD</sequence>
<comment type="caution">
    <text evidence="2">The sequence shown here is derived from an EMBL/GenBank/DDBJ whole genome shotgun (WGS) entry which is preliminary data.</text>
</comment>
<evidence type="ECO:0000259" key="1">
    <source>
        <dbReference type="Pfam" id="PF07727"/>
    </source>
</evidence>
<dbReference type="PANTHER" id="PTHR11439">
    <property type="entry name" value="GAG-POL-RELATED RETROTRANSPOSON"/>
    <property type="match status" value="1"/>
</dbReference>
<protein>
    <recommendedName>
        <fullName evidence="1">Reverse transcriptase Ty1/copia-type domain-containing protein</fullName>
    </recommendedName>
</protein>
<dbReference type="AlphaFoldDB" id="A0AA38SAX3"/>
<dbReference type="Proteomes" id="UP001172457">
    <property type="component" value="Chromosome 8"/>
</dbReference>
<proteinExistence type="predicted"/>
<keyword evidence="3" id="KW-1185">Reference proteome</keyword>
<name>A0AA38SAX3_9ASTR</name>
<dbReference type="CDD" id="cd09272">
    <property type="entry name" value="RNase_HI_RT_Ty1"/>
    <property type="match status" value="1"/>
</dbReference>
<dbReference type="Pfam" id="PF07727">
    <property type="entry name" value="RVT_2"/>
    <property type="match status" value="1"/>
</dbReference>
<dbReference type="InterPro" id="IPR013103">
    <property type="entry name" value="RVT_2"/>
</dbReference>
<evidence type="ECO:0000313" key="3">
    <source>
        <dbReference type="Proteomes" id="UP001172457"/>
    </source>
</evidence>
<gene>
    <name evidence="2" type="ORF">OSB04_031711</name>
</gene>
<accession>A0AA38SAX3</accession>
<evidence type="ECO:0000313" key="2">
    <source>
        <dbReference type="EMBL" id="KAJ9538978.1"/>
    </source>
</evidence>
<organism evidence="2 3">
    <name type="scientific">Centaurea solstitialis</name>
    <name type="common">yellow star-thistle</name>
    <dbReference type="NCBI Taxonomy" id="347529"/>
    <lineage>
        <taxon>Eukaryota</taxon>
        <taxon>Viridiplantae</taxon>
        <taxon>Streptophyta</taxon>
        <taxon>Embryophyta</taxon>
        <taxon>Tracheophyta</taxon>
        <taxon>Spermatophyta</taxon>
        <taxon>Magnoliopsida</taxon>
        <taxon>eudicotyledons</taxon>
        <taxon>Gunneridae</taxon>
        <taxon>Pentapetalae</taxon>
        <taxon>asterids</taxon>
        <taxon>campanulids</taxon>
        <taxon>Asterales</taxon>
        <taxon>Asteraceae</taxon>
        <taxon>Carduoideae</taxon>
        <taxon>Cardueae</taxon>
        <taxon>Centaureinae</taxon>
        <taxon>Centaurea</taxon>
    </lineage>
</organism>
<dbReference type="PANTHER" id="PTHR11439:SF496">
    <property type="entry name" value="RNA-DIRECTED DNA POLYMERASE"/>
    <property type="match status" value="1"/>
</dbReference>
<dbReference type="EMBL" id="JARYMX010000008">
    <property type="protein sequence ID" value="KAJ9538978.1"/>
    <property type="molecule type" value="Genomic_DNA"/>
</dbReference>
<reference evidence="2" key="1">
    <citation type="submission" date="2023-03" db="EMBL/GenBank/DDBJ databases">
        <title>Chromosome-scale reference genome and RAD-based genetic map of yellow starthistle (Centaurea solstitialis) reveal putative structural variation and QTLs associated with invader traits.</title>
        <authorList>
            <person name="Reatini B."/>
            <person name="Cang F.A."/>
            <person name="Jiang Q."/>
            <person name="Mckibben M.T.W."/>
            <person name="Barker M.S."/>
            <person name="Rieseberg L.H."/>
            <person name="Dlugosch K.M."/>
        </authorList>
    </citation>
    <scope>NUCLEOTIDE SEQUENCE</scope>
    <source>
        <strain evidence="2">CAN-66</strain>
        <tissue evidence="2">Leaf</tissue>
    </source>
</reference>